<keyword evidence="2 5" id="KW-0436">Ligase</keyword>
<feature type="domain" description="AMP-binding enzyme C-terminal" evidence="4">
    <location>
        <begin position="461"/>
        <end position="536"/>
    </location>
</feature>
<dbReference type="InterPro" id="IPR025110">
    <property type="entry name" value="AMP-bd_C"/>
</dbReference>
<evidence type="ECO:0000256" key="2">
    <source>
        <dbReference type="ARBA" id="ARBA00022598"/>
    </source>
</evidence>
<dbReference type="GO" id="GO:0006631">
    <property type="term" value="P:fatty acid metabolic process"/>
    <property type="evidence" value="ECO:0007669"/>
    <property type="project" value="TreeGrafter"/>
</dbReference>
<dbReference type="SUPFAM" id="SSF56801">
    <property type="entry name" value="Acetyl-CoA synthetase-like"/>
    <property type="match status" value="1"/>
</dbReference>
<dbReference type="PANTHER" id="PTHR43201">
    <property type="entry name" value="ACYL-COA SYNTHETASE"/>
    <property type="match status" value="1"/>
</dbReference>
<dbReference type="Gene3D" id="2.30.38.10">
    <property type="entry name" value="Luciferase, Domain 3"/>
    <property type="match status" value="1"/>
</dbReference>
<comment type="similarity">
    <text evidence="1">Belongs to the ATP-dependent AMP-binding enzyme family.</text>
</comment>
<evidence type="ECO:0000256" key="1">
    <source>
        <dbReference type="ARBA" id="ARBA00006432"/>
    </source>
</evidence>
<proteinExistence type="inferred from homology"/>
<dbReference type="EMBL" id="JADGKB010000071">
    <property type="protein sequence ID" value="KAJ3255140.1"/>
    <property type="molecule type" value="Genomic_DNA"/>
</dbReference>
<feature type="domain" description="AMP-dependent synthetase/ligase" evidence="3">
    <location>
        <begin position="41"/>
        <end position="411"/>
    </location>
</feature>
<dbReference type="InterPro" id="IPR020845">
    <property type="entry name" value="AMP-binding_CS"/>
</dbReference>
<dbReference type="Gene3D" id="3.30.300.30">
    <property type="match status" value="1"/>
</dbReference>
<dbReference type="AlphaFoldDB" id="A0AAD5UDK4"/>
<dbReference type="Gene3D" id="3.40.50.980">
    <property type="match status" value="2"/>
</dbReference>
<evidence type="ECO:0000313" key="6">
    <source>
        <dbReference type="Proteomes" id="UP001210925"/>
    </source>
</evidence>
<accession>A0AAD5UDK4</accession>
<dbReference type="Pfam" id="PF00501">
    <property type="entry name" value="AMP-binding"/>
    <property type="match status" value="1"/>
</dbReference>
<dbReference type="PROSITE" id="PS00455">
    <property type="entry name" value="AMP_BINDING"/>
    <property type="match status" value="1"/>
</dbReference>
<dbReference type="CDD" id="cd05917">
    <property type="entry name" value="FACL_like_2"/>
    <property type="match status" value="1"/>
</dbReference>
<sequence>MTFFAQHPSMIRGFRRLATKSLSIGDTSIPLLGQTIGENLRQTVQRYPNNDALVVMQQKYRATYKEFWDQVGVAAQSLLAIGVKKGDRVGIWAPNRFEWMVIQYATARVGAVMVAINPGYKAHELSYALQLSQTSVLFHSKTFKDLNYVDILSSIRHEVTDLRQNIVMDYDWKDFLGESRKSSLEELNAIESTLTEYDPINIQFTSGTTGNPKGAMLSHRNILNNGYFTGKTLKLTDKDRICTPVPFYHCFGMVLGNLACTTHGATVVVPSDVFNPKASLEAVQAEKCTGLYGVPTMMIATLDEPDFDKYDLSSLRTGLMAGSTCPIQLMKEVVGKLNMKEVSIGYGMTETSPLSTQTKLTDSIEKRVSTVGQVHPHVEIKVIDPDTNEIVDRGVAGELCTKGYSVMHGYYRNPEATEKSITDGWMHTGDLAVMDEEGYVNIVGRIKDLIIRGGENIYPREIEELLHTHPKVSEAQVIGLPSEYYGEELCVWVKAKPGENPTEEELKAFCNENTADFKVPRIWKFVDGFPLTVTGKVQKFIMRKESAEEFHHLLRQRLEMFYKSGFTATEVFCANCLLFIGWKYTIKEKKYFLVESRKVVIRE</sequence>
<dbReference type="FunFam" id="3.30.300.30:FF:000008">
    <property type="entry name" value="2,3-dihydroxybenzoate-AMP ligase"/>
    <property type="match status" value="1"/>
</dbReference>
<dbReference type="Pfam" id="PF13193">
    <property type="entry name" value="AMP-binding_C"/>
    <property type="match status" value="1"/>
</dbReference>
<dbReference type="PANTHER" id="PTHR43201:SF5">
    <property type="entry name" value="MEDIUM-CHAIN ACYL-COA LIGASE ACSF2, MITOCHONDRIAL"/>
    <property type="match status" value="1"/>
</dbReference>
<gene>
    <name evidence="5" type="primary">FADD35</name>
    <name evidence="5" type="ORF">HK103_006603</name>
</gene>
<evidence type="ECO:0000313" key="5">
    <source>
        <dbReference type="EMBL" id="KAJ3255140.1"/>
    </source>
</evidence>
<dbReference type="GO" id="GO:0031956">
    <property type="term" value="F:medium-chain fatty acid-CoA ligase activity"/>
    <property type="evidence" value="ECO:0007669"/>
    <property type="project" value="TreeGrafter"/>
</dbReference>
<name>A0AAD5UDK4_9FUNG</name>
<keyword evidence="6" id="KW-1185">Reference proteome</keyword>
<protein>
    <submittedName>
        <fullName evidence="5">Fatty-acid-CoA ligase FadD35_1</fullName>
    </submittedName>
</protein>
<comment type="caution">
    <text evidence="5">The sequence shown here is derived from an EMBL/GenBank/DDBJ whole genome shotgun (WGS) entry which is preliminary data.</text>
</comment>
<evidence type="ECO:0000259" key="4">
    <source>
        <dbReference type="Pfam" id="PF13193"/>
    </source>
</evidence>
<dbReference type="FunFam" id="3.40.50.12780:FF:000003">
    <property type="entry name" value="Long-chain-fatty-acid--CoA ligase FadD"/>
    <property type="match status" value="1"/>
</dbReference>
<reference evidence="5" key="1">
    <citation type="submission" date="2020-05" db="EMBL/GenBank/DDBJ databases">
        <title>Phylogenomic resolution of chytrid fungi.</title>
        <authorList>
            <person name="Stajich J.E."/>
            <person name="Amses K."/>
            <person name="Simmons R."/>
            <person name="Seto K."/>
            <person name="Myers J."/>
            <person name="Bonds A."/>
            <person name="Quandt C.A."/>
            <person name="Barry K."/>
            <person name="Liu P."/>
            <person name="Grigoriev I."/>
            <person name="Longcore J.E."/>
            <person name="James T.Y."/>
        </authorList>
    </citation>
    <scope>NUCLEOTIDE SEQUENCE</scope>
    <source>
        <strain evidence="5">PLAUS21</strain>
    </source>
</reference>
<organism evidence="5 6">
    <name type="scientific">Boothiomyces macroporosus</name>
    <dbReference type="NCBI Taxonomy" id="261099"/>
    <lineage>
        <taxon>Eukaryota</taxon>
        <taxon>Fungi</taxon>
        <taxon>Fungi incertae sedis</taxon>
        <taxon>Chytridiomycota</taxon>
        <taxon>Chytridiomycota incertae sedis</taxon>
        <taxon>Chytridiomycetes</taxon>
        <taxon>Rhizophydiales</taxon>
        <taxon>Terramycetaceae</taxon>
        <taxon>Boothiomyces</taxon>
    </lineage>
</organism>
<evidence type="ECO:0000259" key="3">
    <source>
        <dbReference type="Pfam" id="PF00501"/>
    </source>
</evidence>
<dbReference type="InterPro" id="IPR045851">
    <property type="entry name" value="AMP-bd_C_sf"/>
</dbReference>
<dbReference type="Proteomes" id="UP001210925">
    <property type="component" value="Unassembled WGS sequence"/>
</dbReference>
<dbReference type="InterPro" id="IPR000873">
    <property type="entry name" value="AMP-dep_synth/lig_dom"/>
</dbReference>